<organism evidence="2 3">
    <name type="scientific">Atopomonas hussainii</name>
    <dbReference type="NCBI Taxonomy" id="1429083"/>
    <lineage>
        <taxon>Bacteria</taxon>
        <taxon>Pseudomonadati</taxon>
        <taxon>Pseudomonadota</taxon>
        <taxon>Gammaproteobacteria</taxon>
        <taxon>Pseudomonadales</taxon>
        <taxon>Pseudomonadaceae</taxon>
        <taxon>Atopomonas</taxon>
    </lineage>
</organism>
<evidence type="ECO:0000313" key="3">
    <source>
        <dbReference type="Proteomes" id="UP000185766"/>
    </source>
</evidence>
<dbReference type="EMBL" id="FOAS01000017">
    <property type="protein sequence ID" value="SEL68502.1"/>
    <property type="molecule type" value="Genomic_DNA"/>
</dbReference>
<keyword evidence="1" id="KW-0812">Transmembrane</keyword>
<feature type="transmembrane region" description="Helical" evidence="1">
    <location>
        <begin position="43"/>
        <end position="61"/>
    </location>
</feature>
<protein>
    <recommendedName>
        <fullName evidence="4">MFS transporter</fullName>
    </recommendedName>
</protein>
<gene>
    <name evidence="2" type="ORF">SAMN05216214_11765</name>
</gene>
<feature type="transmembrane region" description="Helical" evidence="1">
    <location>
        <begin position="12"/>
        <end position="31"/>
    </location>
</feature>
<dbReference type="OrthoDB" id="7030977at2"/>
<dbReference type="STRING" id="1429083.GCA_001885685_00280"/>
<dbReference type="AlphaFoldDB" id="A0A1H7S7C6"/>
<proteinExistence type="predicted"/>
<feature type="transmembrane region" description="Helical" evidence="1">
    <location>
        <begin position="109"/>
        <end position="131"/>
    </location>
</feature>
<name>A0A1H7S7C6_9GAMM</name>
<keyword evidence="1" id="KW-1133">Transmembrane helix</keyword>
<dbReference type="Proteomes" id="UP000185766">
    <property type="component" value="Unassembled WGS sequence"/>
</dbReference>
<accession>A0A1H7S7C6</accession>
<evidence type="ECO:0008006" key="4">
    <source>
        <dbReference type="Google" id="ProtNLM"/>
    </source>
</evidence>
<evidence type="ECO:0000256" key="1">
    <source>
        <dbReference type="SAM" id="Phobius"/>
    </source>
</evidence>
<sequence length="142" mass="15965">MTRGEVKRRLKAQWWQHLMMTLLPPLIANFLSTERLLPAELSFPLFLFASACVFLSLPAFQRYKRALLEVERVLDTDEEPRAWIALAAVRRNACWTAALPAWLGAVDCFAGLSAIPLMMLLLGSLGLLQLYKVPPRLGAQNS</sequence>
<reference evidence="2 3" key="1">
    <citation type="submission" date="2016-10" db="EMBL/GenBank/DDBJ databases">
        <authorList>
            <person name="de Groot N.N."/>
        </authorList>
    </citation>
    <scope>NUCLEOTIDE SEQUENCE [LARGE SCALE GENOMIC DNA]</scope>
    <source>
        <strain evidence="2 3">JCM 19513</strain>
    </source>
</reference>
<keyword evidence="1" id="KW-0472">Membrane</keyword>
<evidence type="ECO:0000313" key="2">
    <source>
        <dbReference type="EMBL" id="SEL68502.1"/>
    </source>
</evidence>
<keyword evidence="3" id="KW-1185">Reference proteome</keyword>
<dbReference type="RefSeq" id="WP_071872860.1">
    <property type="nucleotide sequence ID" value="NZ_FOAS01000017.1"/>
</dbReference>